<keyword evidence="3" id="KW-1185">Reference proteome</keyword>
<feature type="signal peptide" evidence="1">
    <location>
        <begin position="1"/>
        <end position="24"/>
    </location>
</feature>
<reference evidence="2 3" key="1">
    <citation type="submission" date="2019-10" db="EMBL/GenBank/DDBJ databases">
        <title>Nocardia macrotermitis sp. nov. and Nocardia aurantia sp. nov., isolated from the gut of fungus growing-termite Macrotermes natalensis.</title>
        <authorList>
            <person name="Benndorf R."/>
            <person name="Schwitalla J."/>
            <person name="Martin K."/>
            <person name="De Beer W."/>
            <person name="Kaster A.-K."/>
            <person name="Vollmers J."/>
            <person name="Poulsen M."/>
            <person name="Beemelmanns C."/>
        </authorList>
    </citation>
    <scope>NUCLEOTIDE SEQUENCE [LARGE SCALE GENOMIC DNA]</scope>
    <source>
        <strain evidence="2 3">RB56</strain>
    </source>
</reference>
<evidence type="ECO:0000313" key="2">
    <source>
        <dbReference type="EMBL" id="MQY26813.1"/>
    </source>
</evidence>
<sequence>MHKRIAATLLVTTALALPAATATAATPGTGSASGSANGLNNLLCELRSFLGQGCVYQLP</sequence>
<evidence type="ECO:0000313" key="3">
    <source>
        <dbReference type="Proteomes" id="UP000431401"/>
    </source>
</evidence>
<organism evidence="2 3">
    <name type="scientific">Nocardia aurantia</name>
    <dbReference type="NCBI Taxonomy" id="2585199"/>
    <lineage>
        <taxon>Bacteria</taxon>
        <taxon>Bacillati</taxon>
        <taxon>Actinomycetota</taxon>
        <taxon>Actinomycetes</taxon>
        <taxon>Mycobacteriales</taxon>
        <taxon>Nocardiaceae</taxon>
        <taxon>Nocardia</taxon>
    </lineage>
</organism>
<protein>
    <submittedName>
        <fullName evidence="2">Uncharacterized protein</fullName>
    </submittedName>
</protein>
<feature type="chain" id="PRO_5029696270" evidence="1">
    <location>
        <begin position="25"/>
        <end position="59"/>
    </location>
</feature>
<dbReference type="RefSeq" id="WP_153341455.1">
    <property type="nucleotide sequence ID" value="NZ_WEGI01000005.1"/>
</dbReference>
<proteinExistence type="predicted"/>
<keyword evidence="1" id="KW-0732">Signal</keyword>
<dbReference type="Proteomes" id="UP000431401">
    <property type="component" value="Unassembled WGS sequence"/>
</dbReference>
<comment type="caution">
    <text evidence="2">The sequence shown here is derived from an EMBL/GenBank/DDBJ whole genome shotgun (WGS) entry which is preliminary data.</text>
</comment>
<name>A0A7K0DM20_9NOCA</name>
<dbReference type="AlphaFoldDB" id="A0A7K0DM20"/>
<dbReference type="EMBL" id="WEGI01000005">
    <property type="protein sequence ID" value="MQY26813.1"/>
    <property type="molecule type" value="Genomic_DNA"/>
</dbReference>
<evidence type="ECO:0000256" key="1">
    <source>
        <dbReference type="SAM" id="SignalP"/>
    </source>
</evidence>
<gene>
    <name evidence="2" type="ORF">NRB56_23860</name>
</gene>
<accession>A0A7K0DM20</accession>